<evidence type="ECO:0000256" key="1">
    <source>
        <dbReference type="SAM" id="Phobius"/>
    </source>
</evidence>
<dbReference type="PANTHER" id="PTHR30590:SF2">
    <property type="entry name" value="INNER MEMBRANE PROTEIN"/>
    <property type="match status" value="1"/>
</dbReference>
<keyword evidence="1" id="KW-0472">Membrane</keyword>
<keyword evidence="1" id="KW-0812">Transmembrane</keyword>
<dbReference type="InterPro" id="IPR052529">
    <property type="entry name" value="Bact_Transport_Assoc"/>
</dbReference>
<accession>A0A4Z0WJQ5</accession>
<feature type="transmembrane region" description="Helical" evidence="1">
    <location>
        <begin position="206"/>
        <end position="234"/>
    </location>
</feature>
<dbReference type="InterPro" id="IPR007349">
    <property type="entry name" value="DUF418"/>
</dbReference>
<gene>
    <name evidence="3" type="ORF">E4656_04800</name>
</gene>
<organism evidence="3 4">
    <name type="scientific">Natronospirillum operosum</name>
    <dbReference type="NCBI Taxonomy" id="2759953"/>
    <lineage>
        <taxon>Bacteria</taxon>
        <taxon>Pseudomonadati</taxon>
        <taxon>Pseudomonadota</taxon>
        <taxon>Gammaproteobacteria</taxon>
        <taxon>Oceanospirillales</taxon>
        <taxon>Natronospirillaceae</taxon>
        <taxon>Natronospirillum</taxon>
    </lineage>
</organism>
<sequence>MADLATASRRFDASRLHWLDLLRGSAVLGIFWVNVFLFAWPETALDRPRLWLADDTVGWWSWAAMHVLAEQKFINLLALVFGMSLALSDQRHGTAEADARQRRRMTILAILGLLHAWLLWWGDILFTYACAGMLAWWLRHRPAHQLLTLGVLLYAVPALMMLVLDLAGFWHADTLPAPDPADWAAEIALYQSSWWAQMAHRAPTALLWQTTGLITASLWHALGLMLIGLALVRLRLWAQLPAARHWPWSLVVAGALLMTASAYWLRQSDDLQWRPLLLAFQAQYWGSPLMTAGYAWLLYRWSLSGSAHNLQDRLSTVGQLALSVYLLQSVLATLLFYGHGLGLFGQLQAIELLLVALGMTWLWLWLCPLWRRHLGTGPAERLWRYLAHYRMKE</sequence>
<dbReference type="RefSeq" id="WP_135481635.1">
    <property type="nucleotide sequence ID" value="NZ_SRMF01000001.1"/>
</dbReference>
<feature type="transmembrane region" description="Helical" evidence="1">
    <location>
        <begin position="277"/>
        <end position="297"/>
    </location>
</feature>
<dbReference type="AlphaFoldDB" id="A0A4Z0WJQ5"/>
<feature type="transmembrane region" description="Helical" evidence="1">
    <location>
        <begin position="108"/>
        <end position="137"/>
    </location>
</feature>
<dbReference type="Proteomes" id="UP000297475">
    <property type="component" value="Unassembled WGS sequence"/>
</dbReference>
<dbReference type="PANTHER" id="PTHR30590">
    <property type="entry name" value="INNER MEMBRANE PROTEIN"/>
    <property type="match status" value="1"/>
</dbReference>
<proteinExistence type="predicted"/>
<comment type="caution">
    <text evidence="3">The sequence shown here is derived from an EMBL/GenBank/DDBJ whole genome shotgun (WGS) entry which is preliminary data.</text>
</comment>
<protein>
    <submittedName>
        <fullName evidence="3">DUF418 domain-containing protein</fullName>
    </submittedName>
</protein>
<name>A0A4Z0WJQ5_9GAMM</name>
<dbReference type="EMBL" id="SRMF01000001">
    <property type="protein sequence ID" value="TGG95731.1"/>
    <property type="molecule type" value="Genomic_DNA"/>
</dbReference>
<evidence type="ECO:0000259" key="2">
    <source>
        <dbReference type="Pfam" id="PF04235"/>
    </source>
</evidence>
<feature type="transmembrane region" description="Helical" evidence="1">
    <location>
        <begin position="317"/>
        <end position="337"/>
    </location>
</feature>
<evidence type="ECO:0000313" key="3">
    <source>
        <dbReference type="EMBL" id="TGG95731.1"/>
    </source>
</evidence>
<dbReference type="OrthoDB" id="9807744at2"/>
<feature type="transmembrane region" description="Helical" evidence="1">
    <location>
        <begin position="246"/>
        <end position="265"/>
    </location>
</feature>
<feature type="transmembrane region" description="Helical" evidence="1">
    <location>
        <begin position="349"/>
        <end position="366"/>
    </location>
</feature>
<keyword evidence="1" id="KW-1133">Transmembrane helix</keyword>
<evidence type="ECO:0000313" key="4">
    <source>
        <dbReference type="Proteomes" id="UP000297475"/>
    </source>
</evidence>
<keyword evidence="4" id="KW-1185">Reference proteome</keyword>
<feature type="transmembrane region" description="Helical" evidence="1">
    <location>
        <begin position="21"/>
        <end position="40"/>
    </location>
</feature>
<dbReference type="Pfam" id="PF04235">
    <property type="entry name" value="DUF418"/>
    <property type="match status" value="1"/>
</dbReference>
<feature type="transmembrane region" description="Helical" evidence="1">
    <location>
        <begin position="143"/>
        <end position="164"/>
    </location>
</feature>
<reference evidence="3 4" key="1">
    <citation type="submission" date="2019-04" db="EMBL/GenBank/DDBJ databases">
        <title>Natronospirillum operosus gen. nov., sp. nov., a haloalkaliphilic satellite isolated from decaying biomass of laboratory culture of cyanobacterium Geitlerinema sp. and proposal of Natronospirillaceae fam. nov. and Saccharospirillaceae fam. nov.</title>
        <authorList>
            <person name="Kevbrin V."/>
            <person name="Boltyanskaya Y."/>
            <person name="Koziaeva V."/>
            <person name="Grouzdev D.S."/>
            <person name="Park M."/>
            <person name="Cho J."/>
        </authorList>
    </citation>
    <scope>NUCLEOTIDE SEQUENCE [LARGE SCALE GENOMIC DNA]</scope>
    <source>
        <strain evidence="3 4">G-116</strain>
    </source>
</reference>
<feature type="domain" description="DUF418" evidence="2">
    <location>
        <begin position="243"/>
        <end position="388"/>
    </location>
</feature>